<keyword evidence="10" id="KW-1185">Reference proteome</keyword>
<reference evidence="9" key="3">
    <citation type="submission" date="2023-05" db="EMBL/GenBank/DDBJ databases">
        <authorList>
            <person name="Smith C.H."/>
        </authorList>
    </citation>
    <scope>NUCLEOTIDE SEQUENCE</scope>
    <source>
        <strain evidence="9">CHS0354</strain>
        <tissue evidence="9">Mantle</tissue>
    </source>
</reference>
<feature type="region of interest" description="Disordered" evidence="6">
    <location>
        <begin position="258"/>
        <end position="281"/>
    </location>
</feature>
<dbReference type="GO" id="GO:0005886">
    <property type="term" value="C:plasma membrane"/>
    <property type="evidence" value="ECO:0007669"/>
    <property type="project" value="UniProtKB-SubCell"/>
</dbReference>
<comment type="caution">
    <text evidence="9">The sequence shown here is derived from an EMBL/GenBank/DDBJ whole genome shotgun (WGS) entry which is preliminary data.</text>
</comment>
<evidence type="ECO:0000256" key="2">
    <source>
        <dbReference type="ARBA" id="ARBA00022475"/>
    </source>
</evidence>
<keyword evidence="2" id="KW-1003">Cell membrane</keyword>
<comment type="subcellular location">
    <subcellularLocation>
        <location evidence="1">Cell membrane</location>
        <topology evidence="1">Multi-pass membrane protein</topology>
    </subcellularLocation>
</comment>
<feature type="transmembrane region" description="Helical" evidence="7">
    <location>
        <begin position="45"/>
        <end position="66"/>
    </location>
</feature>
<dbReference type="Proteomes" id="UP001195483">
    <property type="component" value="Unassembled WGS sequence"/>
</dbReference>
<feature type="domain" description="DNA translocase FtsK 4TM region" evidence="8">
    <location>
        <begin position="9"/>
        <end position="70"/>
    </location>
</feature>
<proteinExistence type="predicted"/>
<dbReference type="InterPro" id="IPR025199">
    <property type="entry name" value="FtsK_4TM"/>
</dbReference>
<evidence type="ECO:0000256" key="5">
    <source>
        <dbReference type="ARBA" id="ARBA00023136"/>
    </source>
</evidence>
<keyword evidence="4 7" id="KW-1133">Transmembrane helix</keyword>
<feature type="compositionally biased region" description="Polar residues" evidence="6">
    <location>
        <begin position="209"/>
        <end position="227"/>
    </location>
</feature>
<evidence type="ECO:0000256" key="7">
    <source>
        <dbReference type="SAM" id="Phobius"/>
    </source>
</evidence>
<evidence type="ECO:0000256" key="6">
    <source>
        <dbReference type="SAM" id="MobiDB-lite"/>
    </source>
</evidence>
<feature type="region of interest" description="Disordered" evidence="6">
    <location>
        <begin position="196"/>
        <end position="227"/>
    </location>
</feature>
<evidence type="ECO:0000259" key="8">
    <source>
        <dbReference type="Pfam" id="PF13491"/>
    </source>
</evidence>
<feature type="compositionally biased region" description="Polar residues" evidence="6">
    <location>
        <begin position="264"/>
        <end position="278"/>
    </location>
</feature>
<evidence type="ECO:0000313" key="10">
    <source>
        <dbReference type="Proteomes" id="UP001195483"/>
    </source>
</evidence>
<dbReference type="EMBL" id="JAEAOA010002069">
    <property type="protein sequence ID" value="KAK3584179.1"/>
    <property type="molecule type" value="Genomic_DNA"/>
</dbReference>
<keyword evidence="5 7" id="KW-0472">Membrane</keyword>
<dbReference type="AlphaFoldDB" id="A0AAE0S304"/>
<feature type="transmembrane region" description="Helical" evidence="7">
    <location>
        <begin position="78"/>
        <end position="100"/>
    </location>
</feature>
<sequence>MFPRLKYYLGSLLFTAFITQGEFDPGWGNLISPSEGVQNVFGVPGALLSSLFLDTFGICAYFLPLATDIYLQPERTDFFPGINARVFIISILGLNIFFLSRTLLPDTRTVKAAFTAAVLTAGAFRYAGLFIWRQSVRLYKRMPDYVRAIAAVRKITGITAGAGAGGGQGVSIADIPPGATEEDLENMFADIDRSGEYVSGKKQPPATTPDIQSGQPDNGQLHTESSDSSAYHLGTEHLSQNKSEKNTTSAGAFLDSLSEESSDISQPISHHDTLSSPIKENYKKTAENKKNTFIFSENNYDLSEFNRLETQSFSPEAPHSSADAYRHIFGKNTKSKYIQSALEGLTAGELMRLDDNMNSAPLDVLMDDLTDSGNKTS</sequence>
<dbReference type="Pfam" id="PF13491">
    <property type="entry name" value="FtsK_4TM"/>
    <property type="match status" value="1"/>
</dbReference>
<name>A0AAE0S304_9BIVA</name>
<reference evidence="9" key="1">
    <citation type="journal article" date="2021" name="Genome Biol. Evol.">
        <title>A High-Quality Reference Genome for a Parasitic Bivalve with Doubly Uniparental Inheritance (Bivalvia: Unionida).</title>
        <authorList>
            <person name="Smith C.H."/>
        </authorList>
    </citation>
    <scope>NUCLEOTIDE SEQUENCE</scope>
    <source>
        <strain evidence="9">CHS0354</strain>
    </source>
</reference>
<protein>
    <recommendedName>
        <fullName evidence="8">DNA translocase FtsK 4TM region domain-containing protein</fullName>
    </recommendedName>
</protein>
<evidence type="ECO:0000256" key="1">
    <source>
        <dbReference type="ARBA" id="ARBA00004651"/>
    </source>
</evidence>
<evidence type="ECO:0000256" key="3">
    <source>
        <dbReference type="ARBA" id="ARBA00022692"/>
    </source>
</evidence>
<evidence type="ECO:0000313" key="9">
    <source>
        <dbReference type="EMBL" id="KAK3584179.1"/>
    </source>
</evidence>
<evidence type="ECO:0000256" key="4">
    <source>
        <dbReference type="ARBA" id="ARBA00022989"/>
    </source>
</evidence>
<keyword evidence="3 7" id="KW-0812">Transmembrane</keyword>
<gene>
    <name evidence="9" type="ORF">CHS0354_035260</name>
</gene>
<accession>A0AAE0S304</accession>
<feature type="transmembrane region" description="Helical" evidence="7">
    <location>
        <begin position="112"/>
        <end position="132"/>
    </location>
</feature>
<organism evidence="9 10">
    <name type="scientific">Potamilus streckersoni</name>
    <dbReference type="NCBI Taxonomy" id="2493646"/>
    <lineage>
        <taxon>Eukaryota</taxon>
        <taxon>Metazoa</taxon>
        <taxon>Spiralia</taxon>
        <taxon>Lophotrochozoa</taxon>
        <taxon>Mollusca</taxon>
        <taxon>Bivalvia</taxon>
        <taxon>Autobranchia</taxon>
        <taxon>Heteroconchia</taxon>
        <taxon>Palaeoheterodonta</taxon>
        <taxon>Unionida</taxon>
        <taxon>Unionoidea</taxon>
        <taxon>Unionidae</taxon>
        <taxon>Ambleminae</taxon>
        <taxon>Lampsilini</taxon>
        <taxon>Potamilus</taxon>
    </lineage>
</organism>
<reference evidence="9" key="2">
    <citation type="journal article" date="2021" name="Genome Biol. Evol.">
        <title>Developing a high-quality reference genome for a parasitic bivalve with doubly uniparental inheritance (Bivalvia: Unionida).</title>
        <authorList>
            <person name="Smith C.H."/>
        </authorList>
    </citation>
    <scope>NUCLEOTIDE SEQUENCE</scope>
    <source>
        <strain evidence="9">CHS0354</strain>
        <tissue evidence="9">Mantle</tissue>
    </source>
</reference>